<keyword evidence="5" id="KW-0147">Chitin-binding</keyword>
<dbReference type="PANTHER" id="PTHR45708:SF49">
    <property type="entry name" value="ENDOCHITINASE"/>
    <property type="match status" value="1"/>
</dbReference>
<dbReference type="CDD" id="cd02877">
    <property type="entry name" value="GH18_hevamine_XipI_class_III"/>
    <property type="match status" value="1"/>
</dbReference>
<gene>
    <name evidence="16" type="primary">NDAI0I01890</name>
    <name evidence="16" type="ordered locus">NDAI_0I01890</name>
</gene>
<evidence type="ECO:0000256" key="9">
    <source>
        <dbReference type="ARBA" id="ARBA00023180"/>
    </source>
</evidence>
<proteinExistence type="predicted"/>
<dbReference type="InterPro" id="IPR001223">
    <property type="entry name" value="Glyco_hydro18_cat"/>
</dbReference>
<dbReference type="InterPro" id="IPR001579">
    <property type="entry name" value="Glyco_hydro_18_chit_AS"/>
</dbReference>
<evidence type="ECO:0000256" key="14">
    <source>
        <dbReference type="SAM" id="SignalP"/>
    </source>
</evidence>
<dbReference type="OrthoDB" id="6020543at2759"/>
<evidence type="ECO:0000256" key="1">
    <source>
        <dbReference type="ARBA" id="ARBA00000822"/>
    </source>
</evidence>
<keyword evidence="7 13" id="KW-0378">Hydrolase</keyword>
<evidence type="ECO:0000256" key="13">
    <source>
        <dbReference type="RuleBase" id="RU000489"/>
    </source>
</evidence>
<evidence type="ECO:0000256" key="2">
    <source>
        <dbReference type="ARBA" id="ARBA00004613"/>
    </source>
</evidence>
<comment type="catalytic activity">
    <reaction evidence="1">
        <text>Random endo-hydrolysis of N-acetyl-beta-D-glucosaminide (1-&gt;4)-beta-linkages in chitin and chitodextrins.</text>
        <dbReference type="EC" id="3.2.1.14"/>
    </reaction>
</comment>
<dbReference type="Pfam" id="PF00704">
    <property type="entry name" value="Glyco_hydro_18"/>
    <property type="match status" value="1"/>
</dbReference>
<dbReference type="AlphaFoldDB" id="G0WG47"/>
<dbReference type="HOGENOM" id="CLU_007818_7_0_1"/>
<dbReference type="EC" id="3.2.1.14" evidence="3"/>
<evidence type="ECO:0000256" key="8">
    <source>
        <dbReference type="ARBA" id="ARBA00023024"/>
    </source>
</evidence>
<keyword evidence="17" id="KW-1185">Reference proteome</keyword>
<name>G0WG47_NAUDC</name>
<dbReference type="GO" id="GO:0008061">
    <property type="term" value="F:chitin binding"/>
    <property type="evidence" value="ECO:0007669"/>
    <property type="project" value="UniProtKB-KW"/>
</dbReference>
<keyword evidence="6 14" id="KW-0732">Signal</keyword>
<dbReference type="GO" id="GO:0000920">
    <property type="term" value="P:septum digestion after cytokinesis"/>
    <property type="evidence" value="ECO:0007669"/>
    <property type="project" value="EnsemblFungi"/>
</dbReference>
<evidence type="ECO:0000256" key="4">
    <source>
        <dbReference type="ARBA" id="ARBA00022525"/>
    </source>
</evidence>
<evidence type="ECO:0000256" key="12">
    <source>
        <dbReference type="ARBA" id="ARBA00023326"/>
    </source>
</evidence>
<keyword evidence="8" id="KW-0146">Chitin degradation</keyword>
<evidence type="ECO:0000256" key="6">
    <source>
        <dbReference type="ARBA" id="ARBA00022729"/>
    </source>
</evidence>
<evidence type="ECO:0000256" key="10">
    <source>
        <dbReference type="ARBA" id="ARBA00023277"/>
    </source>
</evidence>
<dbReference type="FunFam" id="3.20.20.80:FF:000125">
    <property type="entry name" value="CTS1p Endochitinase"/>
    <property type="match status" value="1"/>
</dbReference>
<dbReference type="GO" id="GO:0000272">
    <property type="term" value="P:polysaccharide catabolic process"/>
    <property type="evidence" value="ECO:0007669"/>
    <property type="project" value="UniProtKB-KW"/>
</dbReference>
<dbReference type="InterPro" id="IPR045321">
    <property type="entry name" value="Cts1-like"/>
</dbReference>
<evidence type="ECO:0000256" key="11">
    <source>
        <dbReference type="ARBA" id="ARBA00023295"/>
    </source>
</evidence>
<keyword evidence="11 13" id="KW-0326">Glycosidase</keyword>
<dbReference type="GO" id="GO:0009277">
    <property type="term" value="C:fungal-type cell wall"/>
    <property type="evidence" value="ECO:0007669"/>
    <property type="project" value="EnsemblFungi"/>
</dbReference>
<feature type="signal peptide" evidence="14">
    <location>
        <begin position="1"/>
        <end position="20"/>
    </location>
</feature>
<dbReference type="GO" id="GO:0005576">
    <property type="term" value="C:extracellular region"/>
    <property type="evidence" value="ECO:0007669"/>
    <property type="project" value="UniProtKB-SubCell"/>
</dbReference>
<evidence type="ECO:0000256" key="5">
    <source>
        <dbReference type="ARBA" id="ARBA00022669"/>
    </source>
</evidence>
<dbReference type="SUPFAM" id="SSF51445">
    <property type="entry name" value="(Trans)glycosidases"/>
    <property type="match status" value="1"/>
</dbReference>
<feature type="domain" description="GH18" evidence="15">
    <location>
        <begin position="27"/>
        <end position="311"/>
    </location>
</feature>
<evidence type="ECO:0000256" key="7">
    <source>
        <dbReference type="ARBA" id="ARBA00022801"/>
    </source>
</evidence>
<dbReference type="OMA" id="GTTCFAY"/>
<dbReference type="STRING" id="1071378.G0WG47"/>
<dbReference type="Proteomes" id="UP000000689">
    <property type="component" value="Chromosome 9"/>
</dbReference>
<comment type="subcellular location">
    <subcellularLocation>
        <location evidence="2">Secreted</location>
    </subcellularLocation>
</comment>
<dbReference type="InterPro" id="IPR017853">
    <property type="entry name" value="GH"/>
</dbReference>
<dbReference type="PANTHER" id="PTHR45708">
    <property type="entry name" value="ENDOCHITINASE"/>
    <property type="match status" value="1"/>
</dbReference>
<dbReference type="eggNOG" id="KOG4701">
    <property type="taxonomic scope" value="Eukaryota"/>
</dbReference>
<dbReference type="PROSITE" id="PS01095">
    <property type="entry name" value="GH18_1"/>
    <property type="match status" value="1"/>
</dbReference>
<feature type="chain" id="PRO_5003411143" description="chitinase" evidence="14">
    <location>
        <begin position="21"/>
        <end position="694"/>
    </location>
</feature>
<dbReference type="GO" id="GO:0006032">
    <property type="term" value="P:chitin catabolic process"/>
    <property type="evidence" value="ECO:0007669"/>
    <property type="project" value="UniProtKB-KW"/>
</dbReference>
<dbReference type="InterPro" id="IPR050542">
    <property type="entry name" value="Glycosyl_Hydrlase18_Chitinase"/>
</dbReference>
<sequence>MLLFFNLLFSLNIFLKLILATETTTDKNIAVYWGQNSAGTQESLATYCQSSDADIFILSFLYEFPNTNLDFSNACSEHSTDGILHCSQIAQDITTCQSLGKKVLLSLGGATGTYGFSSIAEATAYAETLWNLFGEGSTTEIRPFDFAVVDGFDFDVENNNSVGYSALVQKLRSLYETGSKQYYISAAPQCPYPDVSVGPLLESENIDFLFIQFYNNYCNVDKQFNWDTWLNYAETISPNSDIKLFLGLPGSSTAAGSGYISDLTTLESTISKISSTSHFGGIALWDASQAFSNLIEGQTYIHELRKILDGLSASIIPTSTSIYSESFLSTPLTSLADYDIITSTLSPSSSISSTITPVPLSSVPYSSVHPKTVNTVEKNEKSLHLASMFSSMSQSITISDYNSLLQSLKNIPTTVASTPKSFQLHGAETTNTITATSVYSSQTTTILETTAISRSSTQQQVEANTINTEEPDTGILPLTTTLAPTARTVTSDTIKYEDSFISSFTKIEDNIVSTSFPEDIPVTSTNIASIIITSTLELPLATSTFTEFQDHHSHGTPTLTLEEAAVISTTIMDATDNTIAGTVITTTLEPASPSTTKILPPTIFSAAATPSGDSAAHTIAKDLNQQYANGLLNGKSGCTVGEVACSLRGQYSLCDESGVWQYIDCAAGTTCFAYDYDNVVLTQCGFVSQKALFM</sequence>
<evidence type="ECO:0000259" key="15">
    <source>
        <dbReference type="PROSITE" id="PS51910"/>
    </source>
</evidence>
<keyword evidence="9" id="KW-0325">Glycoprotein</keyword>
<keyword evidence="10" id="KW-0119">Carbohydrate metabolism</keyword>
<organism evidence="16 17">
    <name type="scientific">Naumovozyma dairenensis (strain ATCC 10597 / BCRC 20456 / CBS 421 / NBRC 0211 / NRRL Y-12639)</name>
    <name type="common">Saccharomyces dairenensis</name>
    <dbReference type="NCBI Taxonomy" id="1071378"/>
    <lineage>
        <taxon>Eukaryota</taxon>
        <taxon>Fungi</taxon>
        <taxon>Dikarya</taxon>
        <taxon>Ascomycota</taxon>
        <taxon>Saccharomycotina</taxon>
        <taxon>Saccharomycetes</taxon>
        <taxon>Saccharomycetales</taxon>
        <taxon>Saccharomycetaceae</taxon>
        <taxon>Naumovozyma</taxon>
    </lineage>
</organism>
<evidence type="ECO:0000313" key="16">
    <source>
        <dbReference type="EMBL" id="CCD26758.1"/>
    </source>
</evidence>
<dbReference type="GO" id="GO:0005935">
    <property type="term" value="C:cellular bud neck"/>
    <property type="evidence" value="ECO:0007669"/>
    <property type="project" value="EnsemblFungi"/>
</dbReference>
<accession>G0WG47</accession>
<dbReference type="KEGG" id="ndi:NDAI_0I01890"/>
<dbReference type="GeneID" id="11493690"/>
<dbReference type="Gene3D" id="3.20.20.80">
    <property type="entry name" value="Glycosidases"/>
    <property type="match status" value="1"/>
</dbReference>
<dbReference type="GO" id="GO:0008843">
    <property type="term" value="F:endochitinase activity"/>
    <property type="evidence" value="ECO:0007669"/>
    <property type="project" value="UniProtKB-EC"/>
</dbReference>
<keyword evidence="4" id="KW-0964">Secreted</keyword>
<evidence type="ECO:0000256" key="3">
    <source>
        <dbReference type="ARBA" id="ARBA00012729"/>
    </source>
</evidence>
<keyword evidence="12" id="KW-0624">Polysaccharide degradation</keyword>
<dbReference type="EMBL" id="HE580275">
    <property type="protein sequence ID" value="CCD26758.1"/>
    <property type="molecule type" value="Genomic_DNA"/>
</dbReference>
<evidence type="ECO:0000313" key="17">
    <source>
        <dbReference type="Proteomes" id="UP000000689"/>
    </source>
</evidence>
<dbReference type="PROSITE" id="PS51910">
    <property type="entry name" value="GH18_2"/>
    <property type="match status" value="1"/>
</dbReference>
<reference evidence="16 17" key="1">
    <citation type="journal article" date="2011" name="Proc. Natl. Acad. Sci. U.S.A.">
        <title>Evolutionary erosion of yeast sex chromosomes by mating-type switching accidents.</title>
        <authorList>
            <person name="Gordon J.L."/>
            <person name="Armisen D."/>
            <person name="Proux-Wera E."/>
            <person name="Oheigeartaigh S.S."/>
            <person name="Byrne K.P."/>
            <person name="Wolfe K.H."/>
        </authorList>
    </citation>
    <scope>NUCLEOTIDE SEQUENCE [LARGE SCALE GENOMIC DNA]</scope>
    <source>
        <strain evidence="17">ATCC 10597 / BCRC 20456 / CBS 421 / NBRC 0211 / NRRL Y-12639</strain>
    </source>
</reference>
<protein>
    <recommendedName>
        <fullName evidence="3">chitinase</fullName>
        <ecNumber evidence="3">3.2.1.14</ecNumber>
    </recommendedName>
</protein>
<dbReference type="RefSeq" id="XP_003672001.1">
    <property type="nucleotide sequence ID" value="XM_003671953.1"/>
</dbReference>